<organism evidence="1">
    <name type="scientific">Thermomicrobium roseum</name>
    <dbReference type="NCBI Taxonomy" id="500"/>
    <lineage>
        <taxon>Bacteria</taxon>
        <taxon>Pseudomonadati</taxon>
        <taxon>Thermomicrobiota</taxon>
        <taxon>Thermomicrobia</taxon>
        <taxon>Thermomicrobiales</taxon>
        <taxon>Thermomicrobiaceae</taxon>
        <taxon>Thermomicrobium</taxon>
    </lineage>
</organism>
<comment type="caution">
    <text evidence="1">The sequence shown here is derived from an EMBL/GenBank/DDBJ whole genome shotgun (WGS) entry which is preliminary data.</text>
</comment>
<dbReference type="EMBL" id="DRWX01000154">
    <property type="protein sequence ID" value="HHM96200.1"/>
    <property type="molecule type" value="Genomic_DNA"/>
</dbReference>
<accession>A0A7C5VXZ0</accession>
<gene>
    <name evidence="1" type="ORF">ENM21_03180</name>
</gene>
<proteinExistence type="predicted"/>
<reference evidence="1" key="1">
    <citation type="journal article" date="2020" name="mSystems">
        <title>Genome- and Community-Level Interaction Insights into Carbon Utilization and Element Cycling Functions of Hydrothermarchaeota in Hydrothermal Sediment.</title>
        <authorList>
            <person name="Zhou Z."/>
            <person name="Liu Y."/>
            <person name="Xu W."/>
            <person name="Pan J."/>
            <person name="Luo Z.H."/>
            <person name="Li M."/>
        </authorList>
    </citation>
    <scope>NUCLEOTIDE SEQUENCE [LARGE SCALE GENOMIC DNA]</scope>
    <source>
        <strain evidence="1">SpSt-1065</strain>
    </source>
</reference>
<dbReference type="AlphaFoldDB" id="A0A7C5VXZ0"/>
<sequence length="142" mass="15499">MPMTPVGPIYSPADARLALYNIAQQSRLLSSPFIRWLLENQRMLGTEGVLSQALPILREALVTTPGGAALPPMSQALFGSPGMSFEQASPQQFRDLANRYQSIVAGSRRLLPTMLPPGIREQVFPESQRLIPPGATMPGRPF</sequence>
<evidence type="ECO:0000313" key="1">
    <source>
        <dbReference type="EMBL" id="HHM96200.1"/>
    </source>
</evidence>
<protein>
    <submittedName>
        <fullName evidence="1">Uncharacterized protein</fullName>
    </submittedName>
</protein>
<name>A0A7C5VXZ0_THERO</name>